<evidence type="ECO:0000313" key="2">
    <source>
        <dbReference type="Proteomes" id="UP000199515"/>
    </source>
</evidence>
<name>A0A1H3SAL8_9PSEU</name>
<evidence type="ECO:0008006" key="3">
    <source>
        <dbReference type="Google" id="ProtNLM"/>
    </source>
</evidence>
<dbReference type="RefSeq" id="WP_425426083.1">
    <property type="nucleotide sequence ID" value="NZ_FNON01000013.1"/>
</dbReference>
<keyword evidence="2" id="KW-1185">Reference proteome</keyword>
<dbReference type="EMBL" id="FNON01000013">
    <property type="protein sequence ID" value="SDZ34698.1"/>
    <property type="molecule type" value="Genomic_DNA"/>
</dbReference>
<protein>
    <recommendedName>
        <fullName evidence="3">Glycosyl transferases group 1</fullName>
    </recommendedName>
</protein>
<accession>A0A1H3SAL8</accession>
<reference evidence="1 2" key="1">
    <citation type="submission" date="2016-10" db="EMBL/GenBank/DDBJ databases">
        <authorList>
            <person name="de Groot N.N."/>
        </authorList>
    </citation>
    <scope>NUCLEOTIDE SEQUENCE [LARGE SCALE GENOMIC DNA]</scope>
    <source>
        <strain evidence="1 2">CPCC 202699</strain>
    </source>
</reference>
<proteinExistence type="predicted"/>
<dbReference type="STRING" id="589385.SAMN05421504_11363"/>
<dbReference type="SUPFAM" id="SSF53756">
    <property type="entry name" value="UDP-Glycosyltransferase/glycogen phosphorylase"/>
    <property type="match status" value="1"/>
</dbReference>
<sequence length="338" mass="37198">MFISARNGNHPAMESTTPSLKVLVWHVHGSWTTSFVQGPHQYLLPVLTGDSQWGRGRCGRDWPDSVVEVPVSDLGHTPVDVVILQRPEELELAQRWLRRRPGEDVPAVYVEHNTPRGRAVTSRHPLAGRDDIPIVHVTHFNELMWDSGIAPTVVIPHGIPDPGHQYTGELPSAVTMINEPLRRWRVTGTDLLPAFAESAPIDVFGMGTETLADLPGAAGRIRGLGDLRTAELHREAARRRVYLHTARWTSLGLSLLEAMHLGMPVVALGTTESMLAVPPEAGVLSTDVTVLAGALREMVHEPDLAALTGKSAREFALRHFGLSRFLGDWDHLLGEVRR</sequence>
<evidence type="ECO:0000313" key="1">
    <source>
        <dbReference type="EMBL" id="SDZ34698.1"/>
    </source>
</evidence>
<dbReference type="Pfam" id="PF13692">
    <property type="entry name" value="Glyco_trans_1_4"/>
    <property type="match status" value="1"/>
</dbReference>
<organism evidence="1 2">
    <name type="scientific">Amycolatopsis xylanica</name>
    <dbReference type="NCBI Taxonomy" id="589385"/>
    <lineage>
        <taxon>Bacteria</taxon>
        <taxon>Bacillati</taxon>
        <taxon>Actinomycetota</taxon>
        <taxon>Actinomycetes</taxon>
        <taxon>Pseudonocardiales</taxon>
        <taxon>Pseudonocardiaceae</taxon>
        <taxon>Amycolatopsis</taxon>
    </lineage>
</organism>
<dbReference type="Proteomes" id="UP000199515">
    <property type="component" value="Unassembled WGS sequence"/>
</dbReference>
<dbReference type="AlphaFoldDB" id="A0A1H3SAL8"/>
<dbReference type="Gene3D" id="3.40.50.2000">
    <property type="entry name" value="Glycogen Phosphorylase B"/>
    <property type="match status" value="1"/>
</dbReference>
<gene>
    <name evidence="1" type="ORF">SAMN05421504_11363</name>
</gene>